<name>A0A9D4DTK7_DREPO</name>
<protein>
    <submittedName>
        <fullName evidence="1">Uncharacterized protein</fullName>
    </submittedName>
</protein>
<gene>
    <name evidence="1" type="ORF">DPMN_189674</name>
</gene>
<reference evidence="1" key="2">
    <citation type="submission" date="2020-11" db="EMBL/GenBank/DDBJ databases">
        <authorList>
            <person name="McCartney M.A."/>
            <person name="Auch B."/>
            <person name="Kono T."/>
            <person name="Mallez S."/>
            <person name="Becker A."/>
            <person name="Gohl D.M."/>
            <person name="Silverstein K.A.T."/>
            <person name="Koren S."/>
            <person name="Bechman K.B."/>
            <person name="Herman A."/>
            <person name="Abrahante J.E."/>
            <person name="Garbe J."/>
        </authorList>
    </citation>
    <scope>NUCLEOTIDE SEQUENCE</scope>
    <source>
        <strain evidence="1">Duluth1</strain>
        <tissue evidence="1">Whole animal</tissue>
    </source>
</reference>
<proteinExistence type="predicted"/>
<keyword evidence="2" id="KW-1185">Reference proteome</keyword>
<dbReference type="EMBL" id="JAIWYP010000010">
    <property type="protein sequence ID" value="KAH3754993.1"/>
    <property type="molecule type" value="Genomic_DNA"/>
</dbReference>
<accession>A0A9D4DTK7</accession>
<sequence length="53" mass="6166">MTQPQTRSLVSHVRTSPSLAVSQTSLSNPWRRYWSVTSEHWRSPVNLEIPRMS</sequence>
<evidence type="ECO:0000313" key="1">
    <source>
        <dbReference type="EMBL" id="KAH3754993.1"/>
    </source>
</evidence>
<dbReference type="AlphaFoldDB" id="A0A9D4DTK7"/>
<reference evidence="1" key="1">
    <citation type="journal article" date="2019" name="bioRxiv">
        <title>The Genome of the Zebra Mussel, Dreissena polymorpha: A Resource for Invasive Species Research.</title>
        <authorList>
            <person name="McCartney M.A."/>
            <person name="Auch B."/>
            <person name="Kono T."/>
            <person name="Mallez S."/>
            <person name="Zhang Y."/>
            <person name="Obille A."/>
            <person name="Becker A."/>
            <person name="Abrahante J.E."/>
            <person name="Garbe J."/>
            <person name="Badalamenti J.P."/>
            <person name="Herman A."/>
            <person name="Mangelson H."/>
            <person name="Liachko I."/>
            <person name="Sullivan S."/>
            <person name="Sone E.D."/>
            <person name="Koren S."/>
            <person name="Silverstein K.A.T."/>
            <person name="Beckman K.B."/>
            <person name="Gohl D.M."/>
        </authorList>
    </citation>
    <scope>NUCLEOTIDE SEQUENCE</scope>
    <source>
        <strain evidence="1">Duluth1</strain>
        <tissue evidence="1">Whole animal</tissue>
    </source>
</reference>
<evidence type="ECO:0000313" key="2">
    <source>
        <dbReference type="Proteomes" id="UP000828390"/>
    </source>
</evidence>
<organism evidence="1 2">
    <name type="scientific">Dreissena polymorpha</name>
    <name type="common">Zebra mussel</name>
    <name type="synonym">Mytilus polymorpha</name>
    <dbReference type="NCBI Taxonomy" id="45954"/>
    <lineage>
        <taxon>Eukaryota</taxon>
        <taxon>Metazoa</taxon>
        <taxon>Spiralia</taxon>
        <taxon>Lophotrochozoa</taxon>
        <taxon>Mollusca</taxon>
        <taxon>Bivalvia</taxon>
        <taxon>Autobranchia</taxon>
        <taxon>Heteroconchia</taxon>
        <taxon>Euheterodonta</taxon>
        <taxon>Imparidentia</taxon>
        <taxon>Neoheterodontei</taxon>
        <taxon>Myida</taxon>
        <taxon>Dreissenoidea</taxon>
        <taxon>Dreissenidae</taxon>
        <taxon>Dreissena</taxon>
    </lineage>
</organism>
<dbReference type="Proteomes" id="UP000828390">
    <property type="component" value="Unassembled WGS sequence"/>
</dbReference>
<comment type="caution">
    <text evidence="1">The sequence shown here is derived from an EMBL/GenBank/DDBJ whole genome shotgun (WGS) entry which is preliminary data.</text>
</comment>